<dbReference type="FunFam" id="1.20.1250.20:FF:000144">
    <property type="entry name" value="Picot, isoform B"/>
    <property type="match status" value="1"/>
</dbReference>
<dbReference type="Pfam" id="PF07690">
    <property type="entry name" value="MFS_1"/>
    <property type="match status" value="1"/>
</dbReference>
<dbReference type="OMA" id="NFIIMAQ"/>
<evidence type="ECO:0000256" key="3">
    <source>
        <dbReference type="ARBA" id="ARBA00022448"/>
    </source>
</evidence>
<keyword evidence="9 13" id="KW-0472">Membrane</keyword>
<dbReference type="PROSITE" id="PS50850">
    <property type="entry name" value="MFS"/>
    <property type="match status" value="1"/>
</dbReference>
<keyword evidence="5" id="KW-0769">Symport</keyword>
<comment type="similarity">
    <text evidence="2">Belongs to the major facilitator superfamily. Sodium/anion cotransporter family.</text>
</comment>
<protein>
    <recommendedName>
        <fullName evidence="12">Putative inorganic phosphate cotransporter</fullName>
    </recommendedName>
</protein>
<dbReference type="STRING" id="30019.A0A0M3QUU4"/>
<keyword evidence="4 13" id="KW-0812">Transmembrane</keyword>
<dbReference type="AlphaFoldDB" id="A0A0M3QUU4"/>
<dbReference type="OrthoDB" id="2985014at2759"/>
<evidence type="ECO:0000256" key="6">
    <source>
        <dbReference type="ARBA" id="ARBA00022989"/>
    </source>
</evidence>
<evidence type="ECO:0000256" key="7">
    <source>
        <dbReference type="ARBA" id="ARBA00023053"/>
    </source>
</evidence>
<gene>
    <name evidence="15" type="ORF">Dbus_chr2Rg848</name>
</gene>
<keyword evidence="10" id="KW-0739">Sodium transport</keyword>
<feature type="transmembrane region" description="Helical" evidence="13">
    <location>
        <begin position="58"/>
        <end position="79"/>
    </location>
</feature>
<feature type="domain" description="Major facilitator superfamily (MFS) profile" evidence="14">
    <location>
        <begin position="15"/>
        <end position="438"/>
    </location>
</feature>
<evidence type="ECO:0000313" key="16">
    <source>
        <dbReference type="Proteomes" id="UP000494163"/>
    </source>
</evidence>
<evidence type="ECO:0000256" key="13">
    <source>
        <dbReference type="SAM" id="Phobius"/>
    </source>
</evidence>
<keyword evidence="7" id="KW-0915">Sodium</keyword>
<evidence type="ECO:0000256" key="5">
    <source>
        <dbReference type="ARBA" id="ARBA00022847"/>
    </source>
</evidence>
<evidence type="ECO:0000256" key="4">
    <source>
        <dbReference type="ARBA" id="ARBA00022692"/>
    </source>
</evidence>
<evidence type="ECO:0000256" key="1">
    <source>
        <dbReference type="ARBA" id="ARBA00004141"/>
    </source>
</evidence>
<evidence type="ECO:0000256" key="10">
    <source>
        <dbReference type="ARBA" id="ARBA00023201"/>
    </source>
</evidence>
<keyword evidence="6 13" id="KW-1133">Transmembrane helix</keyword>
<evidence type="ECO:0000256" key="12">
    <source>
        <dbReference type="ARBA" id="ARBA00068450"/>
    </source>
</evidence>
<feature type="transmembrane region" description="Helical" evidence="13">
    <location>
        <begin position="150"/>
        <end position="171"/>
    </location>
</feature>
<feature type="non-terminal residue" evidence="15">
    <location>
        <position position="1"/>
    </location>
</feature>
<comment type="subcellular location">
    <subcellularLocation>
        <location evidence="1">Membrane</location>
        <topology evidence="1">Multi-pass membrane protein</topology>
    </subcellularLocation>
</comment>
<keyword evidence="3" id="KW-0813">Transport</keyword>
<evidence type="ECO:0000256" key="8">
    <source>
        <dbReference type="ARBA" id="ARBA00023065"/>
    </source>
</evidence>
<feature type="transmembrane region" description="Helical" evidence="13">
    <location>
        <begin position="15"/>
        <end position="38"/>
    </location>
</feature>
<evidence type="ECO:0000256" key="11">
    <source>
        <dbReference type="ARBA" id="ARBA00054632"/>
    </source>
</evidence>
<dbReference type="Gene3D" id="1.20.1250.20">
    <property type="entry name" value="MFS general substrate transporter like domains"/>
    <property type="match status" value="2"/>
</dbReference>
<feature type="transmembrane region" description="Helical" evidence="13">
    <location>
        <begin position="414"/>
        <end position="433"/>
    </location>
</feature>
<dbReference type="GO" id="GO:0016020">
    <property type="term" value="C:membrane"/>
    <property type="evidence" value="ECO:0007669"/>
    <property type="project" value="UniProtKB-SubCell"/>
</dbReference>
<name>A0A0M3QUU4_DROBS</name>
<dbReference type="PANTHER" id="PTHR11662">
    <property type="entry name" value="SOLUTE CARRIER FAMILY 17"/>
    <property type="match status" value="1"/>
</dbReference>
<dbReference type="GO" id="GO:0006820">
    <property type="term" value="P:monoatomic anion transport"/>
    <property type="evidence" value="ECO:0007669"/>
    <property type="project" value="TreeGrafter"/>
</dbReference>
<evidence type="ECO:0000256" key="9">
    <source>
        <dbReference type="ARBA" id="ARBA00023136"/>
    </source>
</evidence>
<comment type="function">
    <text evidence="11">May be an inorganic phosphate cotransporter.</text>
</comment>
<dbReference type="SUPFAM" id="SSF103473">
    <property type="entry name" value="MFS general substrate transporter"/>
    <property type="match status" value="1"/>
</dbReference>
<feature type="transmembrane region" description="Helical" evidence="13">
    <location>
        <begin position="345"/>
        <end position="370"/>
    </location>
</feature>
<reference evidence="15 16" key="1">
    <citation type="submission" date="2015-08" db="EMBL/GenBank/DDBJ databases">
        <title>Ancestral chromatin configuration constrains chromatin evolution on differentiating sex chromosomes in Drosophila.</title>
        <authorList>
            <person name="Zhou Q."/>
            <person name="Bachtrog D."/>
        </authorList>
    </citation>
    <scope>NUCLEOTIDE SEQUENCE [LARGE SCALE GENOMIC DNA]</scope>
    <source>
        <tissue evidence="15">Whole larvae</tissue>
    </source>
</reference>
<dbReference type="Proteomes" id="UP000494163">
    <property type="component" value="Chromosome 2R"/>
</dbReference>
<feature type="non-terminal residue" evidence="15">
    <location>
        <position position="453"/>
    </location>
</feature>
<feature type="transmembrane region" description="Helical" evidence="13">
    <location>
        <begin position="278"/>
        <end position="300"/>
    </location>
</feature>
<organism evidence="15 16">
    <name type="scientific">Drosophila busckii</name>
    <name type="common">Fruit fly</name>
    <dbReference type="NCBI Taxonomy" id="30019"/>
    <lineage>
        <taxon>Eukaryota</taxon>
        <taxon>Metazoa</taxon>
        <taxon>Ecdysozoa</taxon>
        <taxon>Arthropoda</taxon>
        <taxon>Hexapoda</taxon>
        <taxon>Insecta</taxon>
        <taxon>Pterygota</taxon>
        <taxon>Neoptera</taxon>
        <taxon>Endopterygota</taxon>
        <taxon>Diptera</taxon>
        <taxon>Brachycera</taxon>
        <taxon>Muscomorpha</taxon>
        <taxon>Ephydroidea</taxon>
        <taxon>Drosophilidae</taxon>
        <taxon>Drosophila</taxon>
    </lineage>
</organism>
<dbReference type="InterPro" id="IPR020846">
    <property type="entry name" value="MFS_dom"/>
</dbReference>
<dbReference type="InterPro" id="IPR011701">
    <property type="entry name" value="MFS"/>
</dbReference>
<keyword evidence="16" id="KW-1185">Reference proteome</keyword>
<dbReference type="CDD" id="cd17318">
    <property type="entry name" value="MFS_SLC17"/>
    <property type="match status" value="1"/>
</dbReference>
<dbReference type="GO" id="GO:0015293">
    <property type="term" value="F:symporter activity"/>
    <property type="evidence" value="ECO:0007669"/>
    <property type="project" value="UniProtKB-KW"/>
</dbReference>
<dbReference type="FunFam" id="1.20.1250.20:FF:000003">
    <property type="entry name" value="Solute carrier family 17 member 3"/>
    <property type="match status" value="1"/>
</dbReference>
<sequence length="453" mass="49820">TQGPAIGIRHLQAALLFLAICVNYVARLNVSVALVAMTDAATSNPDFPQYDWTGSEKSYILSSFYWGYILTQFPAGFLVRRFGTKTILFIPTIVTGVLSALTPYFISWGGWVAFCVLRIVLGLFQGLIFPCIHEHLAKWSPPKERNRLGVFAYSGSDCGTVMAMGISGLIANSSMGWPGISYVSAGMCFVWCLLWLLFSANNAPSSRLVGLAEREYIERSMARKDGFHEQKIPVPWRALWTSVPFFALLIVRCAQGWANSTMQLQTPAYMHGVLGMDIKSNALFSALPFLAMWCMSYVYLIFADVAMSREWMSLNMLRKSVNTVAFWGPAAALIGIGFLDKEQTALAIALMTINAGLNAGSGIGSILTIIDMSPNHSGMVMAITNGIGNIFPLVTPLLVGVIVTDETSRGQWQIVFAMTAIVFFFGNLVYIIWGSTNLQPWDAADFLKPRDLE</sequence>
<accession>A0A0M3QUU4</accession>
<dbReference type="EMBL" id="CP012524">
    <property type="protein sequence ID" value="ALC41269.1"/>
    <property type="molecule type" value="Genomic_DNA"/>
</dbReference>
<feature type="transmembrane region" description="Helical" evidence="13">
    <location>
        <begin position="321"/>
        <end position="339"/>
    </location>
</feature>
<keyword evidence="8" id="KW-0406">Ion transport</keyword>
<dbReference type="InterPro" id="IPR050382">
    <property type="entry name" value="MFS_Na/Anion_cotransporter"/>
</dbReference>
<feature type="transmembrane region" description="Helical" evidence="13">
    <location>
        <begin position="177"/>
        <end position="198"/>
    </location>
</feature>
<feature type="transmembrane region" description="Helical" evidence="13">
    <location>
        <begin position="86"/>
        <end position="105"/>
    </location>
</feature>
<feature type="transmembrane region" description="Helical" evidence="13">
    <location>
        <begin position="111"/>
        <end position="129"/>
    </location>
</feature>
<evidence type="ECO:0000256" key="2">
    <source>
        <dbReference type="ARBA" id="ARBA00008586"/>
    </source>
</evidence>
<feature type="transmembrane region" description="Helical" evidence="13">
    <location>
        <begin position="382"/>
        <end position="402"/>
    </location>
</feature>
<evidence type="ECO:0000259" key="14">
    <source>
        <dbReference type="PROSITE" id="PS50850"/>
    </source>
</evidence>
<dbReference type="InterPro" id="IPR036259">
    <property type="entry name" value="MFS_trans_sf"/>
</dbReference>
<dbReference type="GO" id="GO:0006814">
    <property type="term" value="P:sodium ion transport"/>
    <property type="evidence" value="ECO:0007669"/>
    <property type="project" value="UniProtKB-KW"/>
</dbReference>
<evidence type="ECO:0000313" key="15">
    <source>
        <dbReference type="EMBL" id="ALC41269.1"/>
    </source>
</evidence>
<dbReference type="PANTHER" id="PTHR11662:SF280">
    <property type="entry name" value="FI21844P1-RELATED"/>
    <property type="match status" value="1"/>
</dbReference>
<proteinExistence type="inferred from homology"/>